<dbReference type="PANTHER" id="PTHR33371">
    <property type="entry name" value="INTERMEMBRANE PHOSPHOLIPID TRANSPORT SYSTEM BINDING PROTEIN MLAD-RELATED"/>
    <property type="match status" value="1"/>
</dbReference>
<dbReference type="InterPro" id="IPR005693">
    <property type="entry name" value="Mce"/>
</dbReference>
<name>A0ABT8EXZ2_9ACTN</name>
<evidence type="ECO:0000313" key="4">
    <source>
        <dbReference type="Proteomes" id="UP001168537"/>
    </source>
</evidence>
<evidence type="ECO:0000313" key="3">
    <source>
        <dbReference type="EMBL" id="MDN4163045.1"/>
    </source>
</evidence>
<dbReference type="InterPro" id="IPR024516">
    <property type="entry name" value="Mce_C"/>
</dbReference>
<dbReference type="Pfam" id="PF11887">
    <property type="entry name" value="Mce4_CUP1"/>
    <property type="match status" value="1"/>
</dbReference>
<dbReference type="NCBIfam" id="TIGR00996">
    <property type="entry name" value="Mtu_fam_mce"/>
    <property type="match status" value="1"/>
</dbReference>
<dbReference type="InterPro" id="IPR003399">
    <property type="entry name" value="Mce/MlaD"/>
</dbReference>
<gene>
    <name evidence="3" type="ORF">QWY29_16875</name>
</gene>
<dbReference type="EMBL" id="JAUHJR010000008">
    <property type="protein sequence ID" value="MDN4163045.1"/>
    <property type="molecule type" value="Genomic_DNA"/>
</dbReference>
<accession>A0ABT8EXZ2</accession>
<evidence type="ECO:0000259" key="1">
    <source>
        <dbReference type="Pfam" id="PF02470"/>
    </source>
</evidence>
<organism evidence="3 4">
    <name type="scientific">Nocardioides abyssi</name>
    <dbReference type="NCBI Taxonomy" id="3058370"/>
    <lineage>
        <taxon>Bacteria</taxon>
        <taxon>Bacillati</taxon>
        <taxon>Actinomycetota</taxon>
        <taxon>Actinomycetes</taxon>
        <taxon>Propionibacteriales</taxon>
        <taxon>Nocardioidaceae</taxon>
        <taxon>Nocardioides</taxon>
    </lineage>
</organism>
<reference evidence="3" key="1">
    <citation type="submission" date="2023-06" db="EMBL/GenBank/DDBJ databases">
        <title>Draft genome sequence of Nocardioides sp. SOB72.</title>
        <authorList>
            <person name="Zhang G."/>
        </authorList>
    </citation>
    <scope>NUCLEOTIDE SEQUENCE</scope>
    <source>
        <strain evidence="3">SOB72</strain>
    </source>
</reference>
<feature type="domain" description="Mammalian cell entry C-terminal" evidence="2">
    <location>
        <begin position="116"/>
        <end position="290"/>
    </location>
</feature>
<dbReference type="Proteomes" id="UP001168537">
    <property type="component" value="Unassembled WGS sequence"/>
</dbReference>
<protein>
    <submittedName>
        <fullName evidence="3">MCE family protein</fullName>
    </submittedName>
</protein>
<dbReference type="RefSeq" id="WP_300962243.1">
    <property type="nucleotide sequence ID" value="NZ_JAUHJR010000008.1"/>
</dbReference>
<dbReference type="PROSITE" id="PS51257">
    <property type="entry name" value="PROKAR_LIPOPROTEIN"/>
    <property type="match status" value="1"/>
</dbReference>
<dbReference type="Pfam" id="PF02470">
    <property type="entry name" value="MlaD"/>
    <property type="match status" value="1"/>
</dbReference>
<dbReference type="InterPro" id="IPR052336">
    <property type="entry name" value="MlaD_Phospholipid_Transporter"/>
</dbReference>
<dbReference type="PANTHER" id="PTHR33371:SF4">
    <property type="entry name" value="INTERMEMBRANE PHOSPHOLIPID TRANSPORT SYSTEM BINDING PROTEIN MLAD"/>
    <property type="match status" value="1"/>
</dbReference>
<sequence>MTWPARTRRSTSAVLLVAVLGGLLGTAGCDPLGPSTIRLTAELDDAAGLFVGNDVGVLGVPVGEITAIEPRGPVVEVELEVDGDTDLPASAGAVVVARSVATDRYLELTPAFADGPRMEDGDRIPLERTRTPVEFDEVLASLEGFSTGLAGEDGEARALRRLLSSSAEALGGRGADANATIRELSAAAGGLSDHREELVGAVDGLDRLTALVAANDDVVDQLLTSVADATDLLADERHAFGRSLTSLSGALDTLAAFVRDNRGALRGSLRGLTRVTRNLLVHQADLAEAIEVSPLTFANIGDAISDDERLKVRMPLRHLSPAHEVTDVLCDDVLPVGVCDELGTSPDLLDLLRALLGRRP</sequence>
<proteinExistence type="predicted"/>
<evidence type="ECO:0000259" key="2">
    <source>
        <dbReference type="Pfam" id="PF11887"/>
    </source>
</evidence>
<feature type="domain" description="Mce/MlaD" evidence="1">
    <location>
        <begin position="36"/>
        <end position="110"/>
    </location>
</feature>
<keyword evidence="4" id="KW-1185">Reference proteome</keyword>
<comment type="caution">
    <text evidence="3">The sequence shown here is derived from an EMBL/GenBank/DDBJ whole genome shotgun (WGS) entry which is preliminary data.</text>
</comment>